<dbReference type="InterPro" id="IPR018062">
    <property type="entry name" value="HTH_AraC-typ_CS"/>
</dbReference>
<keyword evidence="3" id="KW-0804">Transcription</keyword>
<keyword evidence="1" id="KW-0805">Transcription regulation</keyword>
<reference evidence="5 6" key="1">
    <citation type="journal article" date="2019" name="Int. J. Syst. Evol. Microbiol.">
        <title>The Global Catalogue of Microorganisms (GCM) 10K type strain sequencing project: providing services to taxonomists for standard genome sequencing and annotation.</title>
        <authorList>
            <consortium name="The Broad Institute Genomics Platform"/>
            <consortium name="The Broad Institute Genome Sequencing Center for Infectious Disease"/>
            <person name="Wu L."/>
            <person name="Ma J."/>
        </authorList>
    </citation>
    <scope>NUCLEOTIDE SEQUENCE [LARGE SCALE GENOMIC DNA]</scope>
    <source>
        <strain evidence="5 6">JCM 6835</strain>
    </source>
</reference>
<dbReference type="PROSITE" id="PS01124">
    <property type="entry name" value="HTH_ARAC_FAMILY_2"/>
    <property type="match status" value="1"/>
</dbReference>
<keyword evidence="6" id="KW-1185">Reference proteome</keyword>
<dbReference type="CDD" id="cd03137">
    <property type="entry name" value="GATase1_AraC_1"/>
    <property type="match status" value="1"/>
</dbReference>
<dbReference type="InterPro" id="IPR018060">
    <property type="entry name" value="HTH_AraC"/>
</dbReference>
<dbReference type="SUPFAM" id="SSF46689">
    <property type="entry name" value="Homeodomain-like"/>
    <property type="match status" value="2"/>
</dbReference>
<evidence type="ECO:0000256" key="2">
    <source>
        <dbReference type="ARBA" id="ARBA00023125"/>
    </source>
</evidence>
<proteinExistence type="predicted"/>
<dbReference type="PANTHER" id="PTHR43130">
    <property type="entry name" value="ARAC-FAMILY TRANSCRIPTIONAL REGULATOR"/>
    <property type="match status" value="1"/>
</dbReference>
<protein>
    <submittedName>
        <fullName evidence="5">Helix-turn-helix domain-containing protein</fullName>
    </submittedName>
</protein>
<dbReference type="InterPro" id="IPR009057">
    <property type="entry name" value="Homeodomain-like_sf"/>
</dbReference>
<dbReference type="InterPro" id="IPR029062">
    <property type="entry name" value="Class_I_gatase-like"/>
</dbReference>
<gene>
    <name evidence="5" type="ORF">GCM10010412_097500</name>
</gene>
<sequence>MRKHVIAVAVTNAIPTFELAVLCEIFGLDRSDIVDPWYELRLCAAEAGPLRTVAGMQIHTTHNLDDLFEADTVVVLGCSRAVHSSPPPSLVEAVCKAYELGRRIVSLCTGAYVLAAAGLLTGRSATTHWMNASDFARRFPKVHFDPAVLYTDDGNILTSAGAGAAIDLCFHLLRRDHGAAVANEVARRMVVPPHREGGQAQYTPLLVPPENSDDLAPVLQWARDRLDQPLTISQFARTANLSERTLARRFHDQLGTTPLQWLQRQRVRLAQELLETSDQSIESIARRVGFRTAANLRHHFGSVTGMSPMTYRRVFRYRWRSQHTAEPISGS</sequence>
<evidence type="ECO:0000256" key="3">
    <source>
        <dbReference type="ARBA" id="ARBA00023163"/>
    </source>
</evidence>
<comment type="caution">
    <text evidence="5">The sequence shown here is derived from an EMBL/GenBank/DDBJ whole genome shotgun (WGS) entry which is preliminary data.</text>
</comment>
<dbReference type="Proteomes" id="UP001501666">
    <property type="component" value="Unassembled WGS sequence"/>
</dbReference>
<organism evidence="5 6">
    <name type="scientific">Nonomuraea recticatena</name>
    <dbReference type="NCBI Taxonomy" id="46178"/>
    <lineage>
        <taxon>Bacteria</taxon>
        <taxon>Bacillati</taxon>
        <taxon>Actinomycetota</taxon>
        <taxon>Actinomycetes</taxon>
        <taxon>Streptosporangiales</taxon>
        <taxon>Streptosporangiaceae</taxon>
        <taxon>Nonomuraea</taxon>
    </lineage>
</organism>
<name>A0ABN3TD54_9ACTN</name>
<dbReference type="InterPro" id="IPR052158">
    <property type="entry name" value="INH-QAR"/>
</dbReference>
<dbReference type="PANTHER" id="PTHR43130:SF3">
    <property type="entry name" value="HTH-TYPE TRANSCRIPTIONAL REGULATOR RV1931C"/>
    <property type="match status" value="1"/>
</dbReference>
<dbReference type="EMBL" id="BAAATE010000060">
    <property type="protein sequence ID" value="GAA2700352.1"/>
    <property type="molecule type" value="Genomic_DNA"/>
</dbReference>
<keyword evidence="2" id="KW-0238">DNA-binding</keyword>
<evidence type="ECO:0000313" key="6">
    <source>
        <dbReference type="Proteomes" id="UP001501666"/>
    </source>
</evidence>
<dbReference type="SMART" id="SM00342">
    <property type="entry name" value="HTH_ARAC"/>
    <property type="match status" value="1"/>
</dbReference>
<dbReference type="RefSeq" id="WP_346157601.1">
    <property type="nucleotide sequence ID" value="NZ_BAAATE010000060.1"/>
</dbReference>
<dbReference type="Pfam" id="PF01965">
    <property type="entry name" value="DJ-1_PfpI"/>
    <property type="match status" value="1"/>
</dbReference>
<accession>A0ABN3TD54</accession>
<dbReference type="Gene3D" id="1.10.10.60">
    <property type="entry name" value="Homeodomain-like"/>
    <property type="match status" value="1"/>
</dbReference>
<feature type="domain" description="HTH araC/xylS-type" evidence="4">
    <location>
        <begin position="216"/>
        <end position="314"/>
    </location>
</feature>
<evidence type="ECO:0000259" key="4">
    <source>
        <dbReference type="PROSITE" id="PS01124"/>
    </source>
</evidence>
<evidence type="ECO:0000313" key="5">
    <source>
        <dbReference type="EMBL" id="GAA2700352.1"/>
    </source>
</evidence>
<dbReference type="Pfam" id="PF12833">
    <property type="entry name" value="HTH_18"/>
    <property type="match status" value="1"/>
</dbReference>
<dbReference type="Gene3D" id="3.40.50.880">
    <property type="match status" value="1"/>
</dbReference>
<dbReference type="SUPFAM" id="SSF52317">
    <property type="entry name" value="Class I glutamine amidotransferase-like"/>
    <property type="match status" value="1"/>
</dbReference>
<evidence type="ECO:0000256" key="1">
    <source>
        <dbReference type="ARBA" id="ARBA00023015"/>
    </source>
</evidence>
<dbReference type="PROSITE" id="PS00041">
    <property type="entry name" value="HTH_ARAC_FAMILY_1"/>
    <property type="match status" value="1"/>
</dbReference>
<dbReference type="InterPro" id="IPR002818">
    <property type="entry name" value="DJ-1/PfpI"/>
</dbReference>